<dbReference type="PRINTS" id="PR00344">
    <property type="entry name" value="BCTRLSENSOR"/>
</dbReference>
<proteinExistence type="predicted"/>
<evidence type="ECO:0000256" key="2">
    <source>
        <dbReference type="ARBA" id="ARBA00012438"/>
    </source>
</evidence>
<dbReference type="SUPFAM" id="SSF55874">
    <property type="entry name" value="ATPase domain of HSP90 chaperone/DNA topoisomerase II/histidine kinase"/>
    <property type="match status" value="1"/>
</dbReference>
<feature type="coiled-coil region" evidence="6">
    <location>
        <begin position="627"/>
        <end position="658"/>
    </location>
</feature>
<dbReference type="SMART" id="SM00091">
    <property type="entry name" value="PAS"/>
    <property type="match status" value="3"/>
</dbReference>
<dbReference type="InterPro" id="IPR003661">
    <property type="entry name" value="HisK_dim/P_dom"/>
</dbReference>
<dbReference type="InterPro" id="IPR004358">
    <property type="entry name" value="Sig_transdc_His_kin-like_C"/>
</dbReference>
<dbReference type="InterPro" id="IPR036097">
    <property type="entry name" value="HisK_dim/P_sf"/>
</dbReference>
<dbReference type="InterPro" id="IPR052162">
    <property type="entry name" value="Sensor_kinase/Photoreceptor"/>
</dbReference>
<dbReference type="PANTHER" id="PTHR43304:SF1">
    <property type="entry name" value="PAC DOMAIN-CONTAINING PROTEIN"/>
    <property type="match status" value="1"/>
</dbReference>
<dbReference type="Pfam" id="PF08448">
    <property type="entry name" value="PAS_4"/>
    <property type="match status" value="4"/>
</dbReference>
<dbReference type="SMART" id="SM00387">
    <property type="entry name" value="HATPase_c"/>
    <property type="match status" value="1"/>
</dbReference>
<keyword evidence="3" id="KW-0597">Phosphoprotein</keyword>
<keyword evidence="5" id="KW-0418">Kinase</keyword>
<dbReference type="InterPro" id="IPR003594">
    <property type="entry name" value="HATPase_dom"/>
</dbReference>
<name>A0A4Z0MUF8_9BACT</name>
<dbReference type="Proteomes" id="UP000298284">
    <property type="component" value="Unassembled WGS sequence"/>
</dbReference>
<keyword evidence="9" id="KW-1185">Reference proteome</keyword>
<dbReference type="GO" id="GO:0000155">
    <property type="term" value="F:phosphorelay sensor kinase activity"/>
    <property type="evidence" value="ECO:0007669"/>
    <property type="project" value="InterPro"/>
</dbReference>
<dbReference type="EC" id="2.7.13.3" evidence="2"/>
<organism evidence="8 9">
    <name type="scientific">Hymenobacter wooponensis</name>
    <dbReference type="NCBI Taxonomy" id="1525360"/>
    <lineage>
        <taxon>Bacteria</taxon>
        <taxon>Pseudomonadati</taxon>
        <taxon>Bacteroidota</taxon>
        <taxon>Cytophagia</taxon>
        <taxon>Cytophagales</taxon>
        <taxon>Hymenobacteraceae</taxon>
        <taxon>Hymenobacter</taxon>
    </lineage>
</organism>
<dbReference type="PROSITE" id="PS50109">
    <property type="entry name" value="HIS_KIN"/>
    <property type="match status" value="1"/>
</dbReference>
<dbReference type="InterPro" id="IPR013656">
    <property type="entry name" value="PAS_4"/>
</dbReference>
<keyword evidence="6" id="KW-0175">Coiled coil</keyword>
<protein>
    <recommendedName>
        <fullName evidence="2">histidine kinase</fullName>
        <ecNumber evidence="2">2.7.13.3</ecNumber>
    </recommendedName>
</protein>
<evidence type="ECO:0000313" key="9">
    <source>
        <dbReference type="Proteomes" id="UP000298284"/>
    </source>
</evidence>
<evidence type="ECO:0000256" key="3">
    <source>
        <dbReference type="ARBA" id="ARBA00022553"/>
    </source>
</evidence>
<dbReference type="InterPro" id="IPR036890">
    <property type="entry name" value="HATPase_C_sf"/>
</dbReference>
<dbReference type="InterPro" id="IPR000014">
    <property type="entry name" value="PAS"/>
</dbReference>
<dbReference type="CDD" id="cd00130">
    <property type="entry name" value="PAS"/>
    <property type="match status" value="1"/>
</dbReference>
<dbReference type="CDD" id="cd00082">
    <property type="entry name" value="HisKA"/>
    <property type="match status" value="1"/>
</dbReference>
<comment type="caution">
    <text evidence="8">The sequence shown here is derived from an EMBL/GenBank/DDBJ whole genome shotgun (WGS) entry which is preliminary data.</text>
</comment>
<dbReference type="Pfam" id="PF00512">
    <property type="entry name" value="HisKA"/>
    <property type="match status" value="1"/>
</dbReference>
<reference evidence="8 9" key="1">
    <citation type="submission" date="2019-04" db="EMBL/GenBank/DDBJ databases">
        <authorList>
            <person name="Feng G."/>
            <person name="Zhang J."/>
            <person name="Zhu H."/>
        </authorList>
    </citation>
    <scope>NUCLEOTIDE SEQUENCE [LARGE SCALE GENOMIC DNA]</scope>
    <source>
        <strain evidence="8 9">JCM 19491</strain>
    </source>
</reference>
<dbReference type="OrthoDB" id="9766459at2"/>
<sequence length="892" mass="98819">MSTEHLSSSATGPTQPASSLLHNLGMLPEVFAALPGAYLLLTPDLRIAAVSDAYLASTFISRSQLVGHFLLDAFAAEPGTPEAATMSNLRASLQQVVTTGQPQQMPVQHYRIPNPEVPNAVLERYWQSLNTPVFGPDKTVIGFVHSVTDVTASHQAAAHLAGAQAREQAALAVLERERLQLKALLEQAPVAIGLFEGPDLRITAANPLLSAMWGRSQEQVLNRPLLEAVPELQGQGFQEIMQQVSETLVPYVGKEVPAHMLRNGQLMTSYYNFVYQPFFDQQGTVQGVLDVAVEVTEQVLNRQRIEAQEQQTSLLNEELQAANDEILANNVELEYAQHQLRQLNATLEARVLERTHQLANQQLLLQQIIGQVPALVATLRGPDHRYSFFNPYYDTFTAGRVRLGASVAEVLPELVEQGFVKLLDRVYATGEPFVGREIAMLLHNPNMGQDEQYYLDFVYQALLDGQGQTQGILVFAVDTTKQVLARRQTDTLQAAVRRQKEERENVFQLFEQSPAVICLLREPDHRIDYLNPAYQALFPGQQLRGRTLAEVQPEAKALLALFDGIYQTGTMQFQTEVPVTITPPNGQATSTRYFDFTYQAYLEQGGIAGVALFGLDVTEQVLSRSRVQELNEELASINEELRASNEELGDTNEQLSRTNADLDTFVYTASHDLKVPITNIEGLLDALSRDLRGHSTAESVPRILSMMKESVTRFQQTIGHLTDISRLQQESSTEVESLTLAATIADVQLDLAPLLQATGAHITVSITEVPELPLSPKNQRSVMYNLLSNALKYRHPDRVPMIHIHGRRQADGVELQVQDNGLGLEHWQQQRLFGLFQRLHSHVEGAGVGLYMVKKIIENAGGNVRVLSDTNTGSTFTITLPLAPDRSAFISA</sequence>
<evidence type="ECO:0000256" key="1">
    <source>
        <dbReference type="ARBA" id="ARBA00000085"/>
    </source>
</evidence>
<evidence type="ECO:0000256" key="4">
    <source>
        <dbReference type="ARBA" id="ARBA00022679"/>
    </source>
</evidence>
<dbReference type="SUPFAM" id="SSF47384">
    <property type="entry name" value="Homodimeric domain of signal transducing histidine kinase"/>
    <property type="match status" value="1"/>
</dbReference>
<dbReference type="InterPro" id="IPR005467">
    <property type="entry name" value="His_kinase_dom"/>
</dbReference>
<evidence type="ECO:0000313" key="8">
    <source>
        <dbReference type="EMBL" id="TGD83109.1"/>
    </source>
</evidence>
<evidence type="ECO:0000256" key="6">
    <source>
        <dbReference type="SAM" id="Coils"/>
    </source>
</evidence>
<dbReference type="SUPFAM" id="SSF55785">
    <property type="entry name" value="PYP-like sensor domain (PAS domain)"/>
    <property type="match status" value="4"/>
</dbReference>
<dbReference type="Gene3D" id="3.30.450.20">
    <property type="entry name" value="PAS domain"/>
    <property type="match status" value="4"/>
</dbReference>
<dbReference type="EMBL" id="SRKZ01000001">
    <property type="protein sequence ID" value="TGD83109.1"/>
    <property type="molecule type" value="Genomic_DNA"/>
</dbReference>
<comment type="catalytic activity">
    <reaction evidence="1">
        <text>ATP + protein L-histidine = ADP + protein N-phospho-L-histidine.</text>
        <dbReference type="EC" id="2.7.13.3"/>
    </reaction>
</comment>
<keyword evidence="4" id="KW-0808">Transferase</keyword>
<dbReference type="PANTHER" id="PTHR43304">
    <property type="entry name" value="PHYTOCHROME-LIKE PROTEIN CPH1"/>
    <property type="match status" value="1"/>
</dbReference>
<dbReference type="AlphaFoldDB" id="A0A4Z0MUF8"/>
<feature type="domain" description="Histidine kinase" evidence="7">
    <location>
        <begin position="668"/>
        <end position="884"/>
    </location>
</feature>
<dbReference type="SMART" id="SM00388">
    <property type="entry name" value="HisKA"/>
    <property type="match status" value="1"/>
</dbReference>
<evidence type="ECO:0000256" key="5">
    <source>
        <dbReference type="ARBA" id="ARBA00022777"/>
    </source>
</evidence>
<dbReference type="InterPro" id="IPR035965">
    <property type="entry name" value="PAS-like_dom_sf"/>
</dbReference>
<dbReference type="Gene3D" id="3.30.565.10">
    <property type="entry name" value="Histidine kinase-like ATPase, C-terminal domain"/>
    <property type="match status" value="1"/>
</dbReference>
<feature type="coiled-coil region" evidence="6">
    <location>
        <begin position="305"/>
        <end position="336"/>
    </location>
</feature>
<evidence type="ECO:0000259" key="7">
    <source>
        <dbReference type="PROSITE" id="PS50109"/>
    </source>
</evidence>
<dbReference type="Pfam" id="PF02518">
    <property type="entry name" value="HATPase_c"/>
    <property type="match status" value="1"/>
</dbReference>
<accession>A0A4Z0MUF8</accession>
<gene>
    <name evidence="8" type="ORF">EU557_04835</name>
</gene>
<dbReference type="Gene3D" id="1.10.287.130">
    <property type="match status" value="1"/>
</dbReference>